<proteinExistence type="predicted"/>
<dbReference type="InterPro" id="IPR000477">
    <property type="entry name" value="RT_dom"/>
</dbReference>
<evidence type="ECO:0000259" key="1">
    <source>
        <dbReference type="PROSITE" id="PS50878"/>
    </source>
</evidence>
<evidence type="ECO:0000313" key="2">
    <source>
        <dbReference type="EMBL" id="MBU3854360.1"/>
    </source>
</evidence>
<feature type="domain" description="Reverse transcriptase" evidence="1">
    <location>
        <begin position="1"/>
        <end position="367"/>
    </location>
</feature>
<reference evidence="2" key="2">
    <citation type="submission" date="2021-04" db="EMBL/GenBank/DDBJ databases">
        <authorList>
            <person name="Gilroy R."/>
        </authorList>
    </citation>
    <scope>NUCLEOTIDE SEQUENCE</scope>
    <source>
        <strain evidence="2">G3-2149</strain>
    </source>
</reference>
<evidence type="ECO:0000313" key="3">
    <source>
        <dbReference type="Proteomes" id="UP000823865"/>
    </source>
</evidence>
<comment type="caution">
    <text evidence="2">The sequence shown here is derived from an EMBL/GenBank/DDBJ whole genome shotgun (WGS) entry which is preliminary data.</text>
</comment>
<dbReference type="EMBL" id="JAHLFU010000226">
    <property type="protein sequence ID" value="MBU3854360.1"/>
    <property type="molecule type" value="Genomic_DNA"/>
</dbReference>
<accession>A0A9E2P4I2</accession>
<dbReference type="PROSITE" id="PS50878">
    <property type="entry name" value="RT_POL"/>
    <property type="match status" value="1"/>
</dbReference>
<sequence length="506" mass="59813">MSFPDWICTKRYIHIDMPIIKKEDKIRVCKYVTNIDNIKQHSFLPLIRRRMYSYPYKNIDGTTKKKIKRKLRNITFASHLDASIMAFYGRKLAARYENFLKENNISDEVSAYRKIKKIEGKGNKCNIDIAYEVFKYITNSVLINDCVGVITFDIKGFFDNLDHKIIKRTWKKIMGYDVMPDDVYNVYKNIVKYSFVYETELFEHYKDNLISANGSRKRCKSIKYLKDKNIIAYCNKDDIKNIRQKKLIRQRKKNDKAGIPQGLPISAILANVYMSDFDVAVKNYISKINGIYRRYSDDIIVVCPKNELENCRDFIMNEIRSVNLEIERQKTNSFIFKKNYDNIECVFIKNDGSESLTKKLVYLGFSFDGNNILLKDACVGKFYNKMHRWVKRSVYFGIHMNNKTVGKMFEYRLIKKFTFAGAKTHIKLMRNSEGQFEETDERSFGNFLTYVNNSASVMENRKIIRQLRRCTNKLRKEIAQGKINIAEGVRNISIRQIEKYGRIYKY</sequence>
<dbReference type="InterPro" id="IPR043502">
    <property type="entry name" value="DNA/RNA_pol_sf"/>
</dbReference>
<gene>
    <name evidence="2" type="ORF">H9789_11210</name>
</gene>
<name>A0A9E2P4I2_9BACT</name>
<dbReference type="Pfam" id="PF00078">
    <property type="entry name" value="RVT_1"/>
    <property type="match status" value="1"/>
</dbReference>
<protein>
    <recommendedName>
        <fullName evidence="1">Reverse transcriptase domain-containing protein</fullName>
    </recommendedName>
</protein>
<organism evidence="2 3">
    <name type="scientific">Candidatus Paraprevotella stercoravium</name>
    <dbReference type="NCBI Taxonomy" id="2838725"/>
    <lineage>
        <taxon>Bacteria</taxon>
        <taxon>Pseudomonadati</taxon>
        <taxon>Bacteroidota</taxon>
        <taxon>Bacteroidia</taxon>
        <taxon>Bacteroidales</taxon>
        <taxon>Prevotellaceae</taxon>
        <taxon>Paraprevotella</taxon>
    </lineage>
</organism>
<dbReference type="AlphaFoldDB" id="A0A9E2P4I2"/>
<dbReference type="Proteomes" id="UP000823865">
    <property type="component" value="Unassembled WGS sequence"/>
</dbReference>
<dbReference type="SUPFAM" id="SSF56672">
    <property type="entry name" value="DNA/RNA polymerases"/>
    <property type="match status" value="1"/>
</dbReference>
<reference evidence="2" key="1">
    <citation type="journal article" date="2021" name="PeerJ">
        <title>Extensive microbial diversity within the chicken gut microbiome revealed by metagenomics and culture.</title>
        <authorList>
            <person name="Gilroy R."/>
            <person name="Ravi A."/>
            <person name="Getino M."/>
            <person name="Pursley I."/>
            <person name="Horton D.L."/>
            <person name="Alikhan N.F."/>
            <person name="Baker D."/>
            <person name="Gharbi K."/>
            <person name="Hall N."/>
            <person name="Watson M."/>
            <person name="Adriaenssens E.M."/>
            <person name="Foster-Nyarko E."/>
            <person name="Jarju S."/>
            <person name="Secka A."/>
            <person name="Antonio M."/>
            <person name="Oren A."/>
            <person name="Chaudhuri R.R."/>
            <person name="La Ragione R."/>
            <person name="Hildebrand F."/>
            <person name="Pallen M.J."/>
        </authorList>
    </citation>
    <scope>NUCLEOTIDE SEQUENCE</scope>
    <source>
        <strain evidence="2">G3-2149</strain>
    </source>
</reference>